<keyword evidence="2" id="KW-1185">Reference proteome</keyword>
<dbReference type="OrthoDB" id="1249399at2"/>
<evidence type="ECO:0000313" key="1">
    <source>
        <dbReference type="EMBL" id="KIA89582.1"/>
    </source>
</evidence>
<dbReference type="Pfam" id="PF14903">
    <property type="entry name" value="WG_beta_rep"/>
    <property type="match status" value="3"/>
</dbReference>
<gene>
    <name evidence="1" type="ORF">OA86_02800</name>
</gene>
<organism evidence="1 2">
    <name type="scientific">Kaistella jeonii</name>
    <dbReference type="NCBI Taxonomy" id="266749"/>
    <lineage>
        <taxon>Bacteria</taxon>
        <taxon>Pseudomonadati</taxon>
        <taxon>Bacteroidota</taxon>
        <taxon>Flavobacteriia</taxon>
        <taxon>Flavobacteriales</taxon>
        <taxon>Weeksellaceae</taxon>
        <taxon>Chryseobacterium group</taxon>
        <taxon>Kaistella</taxon>
    </lineage>
</organism>
<accession>A0A0C1F8X7</accession>
<dbReference type="STRING" id="266749.SAMN05421876_103340"/>
<protein>
    <recommendedName>
        <fullName evidence="3">WG repeat-containing protein</fullName>
    </recommendedName>
</protein>
<sequence length="182" mass="21460">MNYPILKIERLSQTSTTKFCFMENIFVYSSENFYGLIAYNFKTIIPPTYEEILPAFTHHFWGCKNEKWKLHNFENIEINNKQFEEVETFQNGYACVSKNGKTFGFVDRNGNFKIPAHYLKGQHLGNCLFAVGKDIQGKLKYGIIDLKEELILPYLFDEIPTFTDVALLLLKRRKPLREWLRL</sequence>
<evidence type="ECO:0008006" key="3">
    <source>
        <dbReference type="Google" id="ProtNLM"/>
    </source>
</evidence>
<dbReference type="InterPro" id="IPR032774">
    <property type="entry name" value="WG_beta_rep"/>
</dbReference>
<evidence type="ECO:0000313" key="2">
    <source>
        <dbReference type="Proteomes" id="UP000031473"/>
    </source>
</evidence>
<name>A0A0C1F8X7_9FLAO</name>
<proteinExistence type="predicted"/>
<reference evidence="1 2" key="1">
    <citation type="submission" date="2014-10" db="EMBL/GenBank/DDBJ databases">
        <title>Kaistella jeonii genome.</title>
        <authorList>
            <person name="Clayton J.T."/>
            <person name="Newman J.D."/>
        </authorList>
    </citation>
    <scope>NUCLEOTIDE SEQUENCE [LARGE SCALE GENOMIC DNA]</scope>
    <source>
        <strain evidence="1 2">DSM 17048</strain>
    </source>
</reference>
<dbReference type="Proteomes" id="UP000031473">
    <property type="component" value="Unassembled WGS sequence"/>
</dbReference>
<dbReference type="EMBL" id="JSYL01000002">
    <property type="protein sequence ID" value="KIA89582.1"/>
    <property type="molecule type" value="Genomic_DNA"/>
</dbReference>
<dbReference type="PANTHER" id="PTHR37841">
    <property type="entry name" value="GLR2918 PROTEIN"/>
    <property type="match status" value="1"/>
</dbReference>
<comment type="caution">
    <text evidence="1">The sequence shown here is derived from an EMBL/GenBank/DDBJ whole genome shotgun (WGS) entry which is preliminary data.</text>
</comment>
<dbReference type="PANTHER" id="PTHR37841:SF1">
    <property type="entry name" value="DUF3298 DOMAIN-CONTAINING PROTEIN"/>
    <property type="match status" value="1"/>
</dbReference>
<dbReference type="AlphaFoldDB" id="A0A0C1F8X7"/>